<accession>A0A014LZM0</accession>
<dbReference type="Proteomes" id="UP000019918">
    <property type="component" value="Unassembled WGS sequence"/>
</dbReference>
<evidence type="ECO:0000313" key="1">
    <source>
        <dbReference type="EMBL" id="EXU75051.1"/>
    </source>
</evidence>
<reference evidence="1 2" key="1">
    <citation type="submission" date="2014-02" db="EMBL/GenBank/DDBJ databases">
        <title>Draft genome of Erwinia mallotivora strain BT-MARDI, a papaya dieback pathogen.</title>
        <authorList>
            <person name="Redzuan R."/>
            <person name="Abu Bakar N."/>
            <person name="Badrun R."/>
            <person name="Mohd Raih M.F."/>
            <person name="Rozano L."/>
            <person name="Mat Amin N."/>
        </authorList>
    </citation>
    <scope>NUCLEOTIDE SEQUENCE [LARGE SCALE GENOMIC DNA]</scope>
    <source>
        <strain evidence="1 2">BT-MARDI</strain>
    </source>
</reference>
<dbReference type="PATRIC" id="fig|69222.5.peg.2990"/>
<dbReference type="EMBL" id="JFHN01000053">
    <property type="protein sequence ID" value="EXU75051.1"/>
    <property type="molecule type" value="Genomic_DNA"/>
</dbReference>
<dbReference type="Pfam" id="PF19268">
    <property type="entry name" value="CIS_TMP"/>
    <property type="match status" value="2"/>
</dbReference>
<dbReference type="RefSeq" id="WP_034938468.1">
    <property type="nucleotide sequence ID" value="NZ_JFHN01000053.1"/>
</dbReference>
<organism evidence="1 2">
    <name type="scientific">Erwinia mallotivora</name>
    <dbReference type="NCBI Taxonomy" id="69222"/>
    <lineage>
        <taxon>Bacteria</taxon>
        <taxon>Pseudomonadati</taxon>
        <taxon>Pseudomonadota</taxon>
        <taxon>Gammaproteobacteria</taxon>
        <taxon>Enterobacterales</taxon>
        <taxon>Erwiniaceae</taxon>
        <taxon>Erwinia</taxon>
    </lineage>
</organism>
<dbReference type="InterPro" id="IPR045538">
    <property type="entry name" value="CIS_TMP"/>
</dbReference>
<comment type="caution">
    <text evidence="1">The sequence shown here is derived from an EMBL/GenBank/DDBJ whole genome shotgun (WGS) entry which is preliminary data.</text>
</comment>
<dbReference type="STRING" id="69222.BG55_14560"/>
<evidence type="ECO:0000313" key="2">
    <source>
        <dbReference type="Proteomes" id="UP000019918"/>
    </source>
</evidence>
<sequence>MSQLHKINHASLEFNFSGVADAEAFELRAAQWVVQQFIPVMEAVFDEVCPEHQTLVIDTLTLDLGVLSAGAFYQQAPERLKQILQTTLRSQLQIARQTPQSRPPAEPHHMQVLSQQQQRWNLLWQFLRTGALPWSVAGRQLPESLGLPDMLTEHSARLINALSTASRPEQIVRRLVEQFPARHIAALFPSLAPAWQWQMMSLLLTHPVSRQGELTDRLALAWFNRFSQLLAQHNLTPLRADWEKLIQQYAPQLINALRQRHSDSQLPWCLVQDLTEAERLLLLSVLTPQEYPFLSAILQMPDWWQFKSRADLTSRDVYATQASGAEKSVTLLATSQIHQHLWLFTLQYLLIDRGSAFNRQSYMAGLVTRMANAQNQKAETLLASLISTLNSITLHSALREQLLHLLHAIAPVIASPTRLNASDKQEIAEISLAAGAPADEAHLPIGTLPFLHINELVMALCAGKEKQLLLHWPPPSQPFAALLRWCGQLEYVRRHWCETYSDKTLSALVGILEPSATPLIRILRVQHRLFTPQHTTAIGRTTTMNLWRFTFAFLIVESSGAFNPKSYLRYLIRQMARWHHVSYHHQLASLSNSVIDAGDFLLHGVPLSRLLEEIAPSDSAEKTVKDDAPSPSFFRLSLSPSLISGLSLAQLADIEQIILTLQSARLIQWNNHIKQWQRDHGKRLPLLIVSLGSSQPTIKRWVAHFDDPALFTLTSLVTPQATESVRTVITGRQTIALALSHGANPPDASNTRTALWELTLHYLISRRGSEFNHYQYLLNITEQLSARYQINVALLIHEWLRLSDSGFLWRQQLIDLVEHHQRPPVTAPQLLSSVQADDQTVAVSQQQQTLLQHYAAINASATAMQLQTWSLPQLTRLIRIMQPQCSERLTALLPLLLAIVNQFQLAPHWFYPLLLSHDCPATPEQWLQRLLQQINRQNASPDRTLHHQLQQLVLSSNDIHHPLAERRRWTENLLPEEALPEKLQLWLEGKAPAPTQSILAGLSPRGPQLPLLQWLQRTLANPRHMQCWLEGLSAETHQAILFPRLTSTTLALLALRQAFCQLFASPKQGEVFFWQTLYRQHWLRGIAMTGDRFMQEVLIELTQFWRTHAVQDNASDDRSVAALTERLVPLISSTSQRKTLVQIARQGKQHPPGKAPRAAHLNHQQPEIRQLAEAIDMTDKGMKKSTENTREESQDNAEVSADPIVIHNAGLVLASVYIPVLFQKLALTDGRNFVDGQAQLQALFCLQWMTDYTNSAPEYQLLLNKVLCGIAPSTAIPQQVTLPEGAETLIEGLLTAIITHWRAIGKTSISTLQASFFQREGMLTSTPEHWQLKIFPAPFDMLIDQLPWSFQTIKYPWMDLPLFVSWR</sequence>
<gene>
    <name evidence="1" type="ORF">BG55_14560</name>
</gene>
<keyword evidence="2" id="KW-1185">Reference proteome</keyword>
<protein>
    <submittedName>
        <fullName evidence="1">Uncharacterized protein</fullName>
    </submittedName>
</protein>
<name>A0A014LZM0_9GAMM</name>
<proteinExistence type="predicted"/>
<dbReference type="OrthoDB" id="499748at2"/>